<evidence type="ECO:0000313" key="2">
    <source>
        <dbReference type="EMBL" id="RIA56907.1"/>
    </source>
</evidence>
<keyword evidence="1" id="KW-0472">Membrane</keyword>
<accession>A0A397QBN8</accession>
<keyword evidence="3" id="KW-1185">Reference proteome</keyword>
<dbReference type="RefSeq" id="WP_119061657.1">
    <property type="nucleotide sequence ID" value="NZ_QXDF01000001.1"/>
</dbReference>
<feature type="transmembrane region" description="Helical" evidence="1">
    <location>
        <begin position="32"/>
        <end position="48"/>
    </location>
</feature>
<dbReference type="EMBL" id="QXDF01000001">
    <property type="protein sequence ID" value="RIA56907.1"/>
    <property type="molecule type" value="Genomic_DNA"/>
</dbReference>
<dbReference type="Proteomes" id="UP000266273">
    <property type="component" value="Unassembled WGS sequence"/>
</dbReference>
<gene>
    <name evidence="2" type="ORF">BXY53_2021</name>
</gene>
<protein>
    <submittedName>
        <fullName evidence="2">Uncharacterized protein</fullName>
    </submittedName>
</protein>
<feature type="transmembrane region" description="Helical" evidence="1">
    <location>
        <begin position="7"/>
        <end position="26"/>
    </location>
</feature>
<name>A0A397QBN8_9HYPH</name>
<comment type="caution">
    <text evidence="2">The sequence shown here is derived from an EMBL/GenBank/DDBJ whole genome shotgun (WGS) entry which is preliminary data.</text>
</comment>
<dbReference type="AlphaFoldDB" id="A0A397QBN8"/>
<keyword evidence="1" id="KW-0812">Transmembrane</keyword>
<organism evidence="2 3">
    <name type="scientific">Dichotomicrobium thermohalophilum</name>
    <dbReference type="NCBI Taxonomy" id="933063"/>
    <lineage>
        <taxon>Bacteria</taxon>
        <taxon>Pseudomonadati</taxon>
        <taxon>Pseudomonadota</taxon>
        <taxon>Alphaproteobacteria</taxon>
        <taxon>Hyphomicrobiales</taxon>
        <taxon>Hyphomicrobiaceae</taxon>
        <taxon>Dichotomicrobium</taxon>
    </lineage>
</organism>
<evidence type="ECO:0000256" key="1">
    <source>
        <dbReference type="SAM" id="Phobius"/>
    </source>
</evidence>
<evidence type="ECO:0000313" key="3">
    <source>
        <dbReference type="Proteomes" id="UP000266273"/>
    </source>
</evidence>
<proteinExistence type="predicted"/>
<sequence length="59" mass="6634">MSLADKIIAFIGLLGLIVFNSVILIWVAEPDLIILVSIALLLAAYDFWRTVFSKPREED</sequence>
<keyword evidence="1" id="KW-1133">Transmembrane helix</keyword>
<reference evidence="2 3" key="1">
    <citation type="submission" date="2018-08" db="EMBL/GenBank/DDBJ databases">
        <title>Genomic Encyclopedia of Archaeal and Bacterial Type Strains, Phase II (KMG-II): from individual species to whole genera.</title>
        <authorList>
            <person name="Goeker M."/>
        </authorList>
    </citation>
    <scope>NUCLEOTIDE SEQUENCE [LARGE SCALE GENOMIC DNA]</scope>
    <source>
        <strain evidence="2 3">DSM 5002</strain>
    </source>
</reference>